<dbReference type="Proteomes" id="UP000005317">
    <property type="component" value="Unassembled WGS sequence"/>
</dbReference>
<name>A0A656HMH3_THINJ</name>
<keyword evidence="2" id="KW-1185">Reference proteome</keyword>
<evidence type="ECO:0000313" key="2">
    <source>
        <dbReference type="Proteomes" id="UP000005317"/>
    </source>
</evidence>
<accession>A0A656HMH3</accession>
<sequence length="240" mass="26800">MLNKIAVTGEGPTDMGCCRNQQPDCTGDDFEVGAVAHLLFKLVYHHLPEWNADLLDAANPAAHMSFVLGSWLGQQSSARRKIRPSTRVKKGFVEHAQRAEALAQYALSHQHELAAYFHDTDRLERQDLVAAIEEGFRAAEFAERGIALVPKPTSEAWFICATKPHPYQHCPQLEDELSGNDRSPQRAPKTVLGQYLQNPDYTRHDLNELVGQLDVTRIDMPSFNELRAQVTTAITVVCGQ</sequence>
<evidence type="ECO:0000313" key="1">
    <source>
        <dbReference type="EMBL" id="EIJ36726.1"/>
    </source>
</evidence>
<proteinExistence type="predicted"/>
<dbReference type="EMBL" id="JH651384">
    <property type="protein sequence ID" value="EIJ36726.1"/>
    <property type="molecule type" value="Genomic_DNA"/>
</dbReference>
<reference evidence="2" key="1">
    <citation type="journal article" date="2011" name="Stand. Genomic Sci.">
        <title>Genome sequence of the filamentous, gliding Thiothrix nivea neotype strain (JP2(T)).</title>
        <authorList>
            <person name="Lapidus A."/>
            <person name="Nolan M."/>
            <person name="Lucas S."/>
            <person name="Glavina Del Rio T."/>
            <person name="Tice H."/>
            <person name="Cheng J.F."/>
            <person name="Tapia R."/>
            <person name="Han C."/>
            <person name="Goodwin L."/>
            <person name="Pitluck S."/>
            <person name="Liolios K."/>
            <person name="Pagani I."/>
            <person name="Ivanova N."/>
            <person name="Huntemann M."/>
            <person name="Mavromatis K."/>
            <person name="Mikhailova N."/>
            <person name="Pati A."/>
            <person name="Chen A."/>
            <person name="Palaniappan K."/>
            <person name="Land M."/>
            <person name="Brambilla E.M."/>
            <person name="Rohde M."/>
            <person name="Abt B."/>
            <person name="Verbarg S."/>
            <person name="Goker M."/>
            <person name="Bristow J."/>
            <person name="Eisen J.A."/>
            <person name="Markowitz V."/>
            <person name="Hugenholtz P."/>
            <person name="Kyrpides N.C."/>
            <person name="Klenk H.P."/>
            <person name="Woyke T."/>
        </authorList>
    </citation>
    <scope>NUCLEOTIDE SEQUENCE [LARGE SCALE GENOMIC DNA]</scope>
    <source>
        <strain evidence="2">ATCC 35100 / DSM 5205 / JP2</strain>
    </source>
</reference>
<dbReference type="OrthoDB" id="8617598at2"/>
<dbReference type="RefSeq" id="WP_002710594.1">
    <property type="nucleotide sequence ID" value="NZ_JH651384.1"/>
</dbReference>
<organism evidence="1 2">
    <name type="scientific">Thiothrix nivea (strain ATCC 35100 / DSM 5205 / JP2)</name>
    <dbReference type="NCBI Taxonomy" id="870187"/>
    <lineage>
        <taxon>Bacteria</taxon>
        <taxon>Pseudomonadati</taxon>
        <taxon>Pseudomonadota</taxon>
        <taxon>Gammaproteobacteria</taxon>
        <taxon>Thiotrichales</taxon>
        <taxon>Thiotrichaceae</taxon>
        <taxon>Thiothrix</taxon>
    </lineage>
</organism>
<gene>
    <name evidence="1" type="ORF">Thini_4239</name>
</gene>
<protein>
    <submittedName>
        <fullName evidence="1">Uncharacterized protein</fullName>
    </submittedName>
</protein>
<dbReference type="AlphaFoldDB" id="A0A656HMH3"/>